<sequence length="410" mass="45971">MTFKAIILVGGPSRGTRFRPLSLDCPKTLFPVAGHPVIWHHLEALSRVDGLREVLLIGFFEASVFENFLFDATRKFGDKFHIRYLREYRALGTAGGIYHFRDEIQRGDPQHLFVLNADVACSFPLNEMMNFHTTHRGLCTILGTKVPPEDAHRFGCLVAKPGSNEVLHYVEKPESFISDLISCGIYLFDVAIFNTMKEATQNKASQIALDPYTDNDDKLQLEQDLLRSLAELRKLYVFETKDFWRQIKTPSSAVPANALYLEQYAKTFPERLAKSESGGPQIVGAVYIHPTAVVDPRAKIGPNVTIGPRVVIGKGVRIKDSIILDNVEIKNFACVLHSIIGWDSKIGTWTRIEGTPVINHQTIITHNGVKVQSIAILSKDVTVKDEVVIRNCTVLPHKELKSSCHNEILM</sequence>
<dbReference type="GO" id="GO:0005525">
    <property type="term" value="F:GTP binding"/>
    <property type="evidence" value="ECO:0007669"/>
    <property type="project" value="UniProtKB-KW"/>
</dbReference>
<protein>
    <recommendedName>
        <fullName evidence="3">mannose-1-phosphate guanylyltransferase</fullName>
        <ecNumber evidence="3">2.7.7.13</ecNumber>
    </recommendedName>
</protein>
<dbReference type="Proteomes" id="UP000789572">
    <property type="component" value="Unassembled WGS sequence"/>
</dbReference>
<evidence type="ECO:0000313" key="8">
    <source>
        <dbReference type="Proteomes" id="UP000789572"/>
    </source>
</evidence>
<dbReference type="EMBL" id="CAJVPJ010000467">
    <property type="protein sequence ID" value="CAG8527911.1"/>
    <property type="molecule type" value="Genomic_DNA"/>
</dbReference>
<evidence type="ECO:0000256" key="1">
    <source>
        <dbReference type="ARBA" id="ARBA00004823"/>
    </source>
</evidence>
<dbReference type="Gene3D" id="2.160.10.10">
    <property type="entry name" value="Hexapeptide repeat proteins"/>
    <property type="match status" value="1"/>
</dbReference>
<comment type="catalytic activity">
    <reaction evidence="4">
        <text>alpha-D-mannose 1-phosphate + GTP + H(+) = GDP-alpha-D-mannose + diphosphate</text>
        <dbReference type="Rhea" id="RHEA:15229"/>
        <dbReference type="ChEBI" id="CHEBI:15378"/>
        <dbReference type="ChEBI" id="CHEBI:33019"/>
        <dbReference type="ChEBI" id="CHEBI:37565"/>
        <dbReference type="ChEBI" id="CHEBI:57527"/>
        <dbReference type="ChEBI" id="CHEBI:58409"/>
        <dbReference type="EC" id="2.7.7.13"/>
    </reaction>
</comment>
<dbReference type="CDD" id="cd06428">
    <property type="entry name" value="M1P_guanylylT_A_like_N"/>
    <property type="match status" value="1"/>
</dbReference>
<name>A0A9N9FE70_9GLOM</name>
<proteinExistence type="inferred from homology"/>
<dbReference type="Pfam" id="PF00483">
    <property type="entry name" value="NTP_transferase"/>
    <property type="match status" value="1"/>
</dbReference>
<gene>
    <name evidence="7" type="ORF">POCULU_LOCUS3911</name>
</gene>
<evidence type="ECO:0000259" key="6">
    <source>
        <dbReference type="Pfam" id="PF25087"/>
    </source>
</evidence>
<evidence type="ECO:0000313" key="7">
    <source>
        <dbReference type="EMBL" id="CAG8527911.1"/>
    </source>
</evidence>
<evidence type="ECO:0000256" key="4">
    <source>
        <dbReference type="ARBA" id="ARBA00047343"/>
    </source>
</evidence>
<comment type="similarity">
    <text evidence="2">Belongs to the transferase hexapeptide repeat family.</text>
</comment>
<dbReference type="PANTHER" id="PTHR22572">
    <property type="entry name" value="SUGAR-1-PHOSPHATE GUANYL TRANSFERASE"/>
    <property type="match status" value="1"/>
</dbReference>
<dbReference type="OrthoDB" id="285674at2759"/>
<dbReference type="InterPro" id="IPR056729">
    <property type="entry name" value="GMPPB_C"/>
</dbReference>
<dbReference type="InterPro" id="IPR029044">
    <property type="entry name" value="Nucleotide-diphossugar_trans"/>
</dbReference>
<evidence type="ECO:0000259" key="5">
    <source>
        <dbReference type="Pfam" id="PF00483"/>
    </source>
</evidence>
<dbReference type="Pfam" id="PF25087">
    <property type="entry name" value="GMPPB_C"/>
    <property type="match status" value="1"/>
</dbReference>
<accession>A0A9N9FE70</accession>
<evidence type="ECO:0000256" key="2">
    <source>
        <dbReference type="ARBA" id="ARBA00007274"/>
    </source>
</evidence>
<feature type="domain" description="Nucleotidyl transferase" evidence="5">
    <location>
        <begin position="4"/>
        <end position="202"/>
    </location>
</feature>
<organism evidence="7 8">
    <name type="scientific">Paraglomus occultum</name>
    <dbReference type="NCBI Taxonomy" id="144539"/>
    <lineage>
        <taxon>Eukaryota</taxon>
        <taxon>Fungi</taxon>
        <taxon>Fungi incertae sedis</taxon>
        <taxon>Mucoromycota</taxon>
        <taxon>Glomeromycotina</taxon>
        <taxon>Glomeromycetes</taxon>
        <taxon>Paraglomerales</taxon>
        <taxon>Paraglomeraceae</taxon>
        <taxon>Paraglomus</taxon>
    </lineage>
</organism>
<dbReference type="InterPro" id="IPR005835">
    <property type="entry name" value="NTP_transferase_dom"/>
</dbReference>
<dbReference type="PROSITE" id="PS00101">
    <property type="entry name" value="HEXAPEP_TRANSFERASES"/>
    <property type="match status" value="1"/>
</dbReference>
<dbReference type="InterPro" id="IPR018357">
    <property type="entry name" value="Hexapep_transf_CS"/>
</dbReference>
<dbReference type="Gene3D" id="3.90.550.10">
    <property type="entry name" value="Spore Coat Polysaccharide Biosynthesis Protein SpsA, Chain A"/>
    <property type="match status" value="1"/>
</dbReference>
<evidence type="ECO:0000256" key="3">
    <source>
        <dbReference type="ARBA" id="ARBA00012387"/>
    </source>
</evidence>
<dbReference type="SUPFAM" id="SSF53448">
    <property type="entry name" value="Nucleotide-diphospho-sugar transferases"/>
    <property type="match status" value="1"/>
</dbReference>
<reference evidence="7" key="1">
    <citation type="submission" date="2021-06" db="EMBL/GenBank/DDBJ databases">
        <authorList>
            <person name="Kallberg Y."/>
            <person name="Tangrot J."/>
            <person name="Rosling A."/>
        </authorList>
    </citation>
    <scope>NUCLEOTIDE SEQUENCE</scope>
    <source>
        <strain evidence="7">IA702</strain>
    </source>
</reference>
<comment type="pathway">
    <text evidence="1">Nucleotide-sugar biosynthesis; GDP-alpha-D-mannose biosynthesis; GDP-alpha-D-mannose from alpha-D-mannose 1-phosphate (GTP route): step 1/1.</text>
</comment>
<dbReference type="InterPro" id="IPR050486">
    <property type="entry name" value="Mannose-1P_guanyltransferase"/>
</dbReference>
<feature type="domain" description="Mannose-1-phosphate guanyltransferase C-terminal" evidence="6">
    <location>
        <begin position="282"/>
        <end position="407"/>
    </location>
</feature>
<comment type="caution">
    <text evidence="7">The sequence shown here is derived from an EMBL/GenBank/DDBJ whole genome shotgun (WGS) entry which is preliminary data.</text>
</comment>
<dbReference type="AlphaFoldDB" id="A0A9N9FE70"/>
<dbReference type="EC" id="2.7.7.13" evidence="3"/>
<dbReference type="GO" id="GO:0004475">
    <property type="term" value="F:mannose-1-phosphate guanylyltransferase (GTP) activity"/>
    <property type="evidence" value="ECO:0007669"/>
    <property type="project" value="UniProtKB-EC"/>
</dbReference>
<keyword evidence="8" id="KW-1185">Reference proteome</keyword>